<sequence>MDVRISDIEYFRDEEHILRRLACALVVHWDQLPWNVQEELIGSAASMMNTVEVPACGEEIREFIANHRLSA</sequence>
<gene>
    <name evidence="1" type="ORF">SAMN05216548_10889</name>
</gene>
<evidence type="ECO:0000313" key="1">
    <source>
        <dbReference type="EMBL" id="SEQ85040.1"/>
    </source>
</evidence>
<keyword evidence="2" id="KW-1185">Reference proteome</keyword>
<dbReference type="EMBL" id="FOFG01000008">
    <property type="protein sequence ID" value="SEQ85040.1"/>
    <property type="molecule type" value="Genomic_DNA"/>
</dbReference>
<proteinExistence type="predicted"/>
<dbReference type="RefSeq" id="WP_143061952.1">
    <property type="nucleotide sequence ID" value="NZ_FOFG01000008.1"/>
</dbReference>
<dbReference type="OrthoDB" id="7376524at2"/>
<dbReference type="Proteomes" id="UP000199647">
    <property type="component" value="Unassembled WGS sequence"/>
</dbReference>
<accession>A0A1H9JDY2</accession>
<dbReference type="AlphaFoldDB" id="A0A1H9JDY2"/>
<name>A0A1H9JDY2_9HYPH</name>
<reference evidence="1" key="1">
    <citation type="submission" date="2016-10" db="EMBL/GenBank/DDBJ databases">
        <authorList>
            <person name="de Groot N.N."/>
        </authorList>
    </citation>
    <scope>NUCLEOTIDE SEQUENCE [LARGE SCALE GENOMIC DNA]</scope>
    <source>
        <strain evidence="1">A52C2</strain>
    </source>
</reference>
<evidence type="ECO:0000313" key="2">
    <source>
        <dbReference type="Proteomes" id="UP000199647"/>
    </source>
</evidence>
<organism evidence="1 2">
    <name type="scientific">Faunimonas pinastri</name>
    <dbReference type="NCBI Taxonomy" id="1855383"/>
    <lineage>
        <taxon>Bacteria</taxon>
        <taxon>Pseudomonadati</taxon>
        <taxon>Pseudomonadota</taxon>
        <taxon>Alphaproteobacteria</taxon>
        <taxon>Hyphomicrobiales</taxon>
        <taxon>Afifellaceae</taxon>
        <taxon>Faunimonas</taxon>
    </lineage>
</organism>
<protein>
    <submittedName>
        <fullName evidence="1">Uncharacterized protein</fullName>
    </submittedName>
</protein>
<dbReference type="STRING" id="1855383.SAMN05216548_10889"/>